<reference evidence="1 2" key="1">
    <citation type="submission" date="2016-03" db="EMBL/GenBank/DDBJ databases">
        <authorList>
            <person name="Heylen K."/>
            <person name="De Vos P."/>
            <person name="Vekeman B."/>
        </authorList>
    </citation>
    <scope>NUCLEOTIDE SEQUENCE [LARGE SCALE GENOMIC DNA]</scope>
    <source>
        <strain evidence="1 2">R-49807</strain>
    </source>
</reference>
<evidence type="ECO:0000313" key="1">
    <source>
        <dbReference type="EMBL" id="OAI22029.1"/>
    </source>
</evidence>
<dbReference type="EMBL" id="LUUL01000127">
    <property type="protein sequence ID" value="OAI22029.1"/>
    <property type="molecule type" value="Genomic_DNA"/>
</dbReference>
<name>A0AA91D9D5_9GAMM</name>
<dbReference type="AlphaFoldDB" id="A0AA91D9D5"/>
<organism evidence="1 2">
    <name type="scientific">Methylomonas koyamae</name>
    <dbReference type="NCBI Taxonomy" id="702114"/>
    <lineage>
        <taxon>Bacteria</taxon>
        <taxon>Pseudomonadati</taxon>
        <taxon>Pseudomonadota</taxon>
        <taxon>Gammaproteobacteria</taxon>
        <taxon>Methylococcales</taxon>
        <taxon>Methylococcaceae</taxon>
        <taxon>Methylomonas</taxon>
    </lineage>
</organism>
<comment type="caution">
    <text evidence="1">The sequence shown here is derived from an EMBL/GenBank/DDBJ whole genome shotgun (WGS) entry which is preliminary data.</text>
</comment>
<accession>A0AA91D9D5</accession>
<gene>
    <name evidence="1" type="ORF">A1356_19750</name>
</gene>
<evidence type="ECO:0000313" key="2">
    <source>
        <dbReference type="Proteomes" id="UP000077734"/>
    </source>
</evidence>
<sequence>MIFAEMKYSEDYWDFHDELVAYLKENFHEIQQGHQCDSWIWITDGNEKVAVDTFTSMKHQIKSAHDGALVQNVMATLLAKYPLIVYATPGLEAHEEQ</sequence>
<proteinExistence type="predicted"/>
<dbReference type="Proteomes" id="UP000077734">
    <property type="component" value="Unassembled WGS sequence"/>
</dbReference>
<protein>
    <submittedName>
        <fullName evidence="1">Uncharacterized protein</fullName>
    </submittedName>
</protein>
<keyword evidence="2" id="KW-1185">Reference proteome</keyword>